<dbReference type="Pfam" id="PF02604">
    <property type="entry name" value="PhdYeFM_antitox"/>
    <property type="match status" value="1"/>
</dbReference>
<keyword evidence="4" id="KW-1185">Reference proteome</keyword>
<dbReference type="Gene3D" id="3.40.1620.10">
    <property type="entry name" value="YefM-like domain"/>
    <property type="match status" value="1"/>
</dbReference>
<dbReference type="PANTHER" id="PTHR33713:SF6">
    <property type="entry name" value="ANTITOXIN YEFM"/>
    <property type="match status" value="1"/>
</dbReference>
<dbReference type="PANTHER" id="PTHR33713">
    <property type="entry name" value="ANTITOXIN YAFN-RELATED"/>
    <property type="match status" value="1"/>
</dbReference>
<dbReference type="SUPFAM" id="SSF143120">
    <property type="entry name" value="YefM-like"/>
    <property type="match status" value="1"/>
</dbReference>
<comment type="similarity">
    <text evidence="1 2">Belongs to the phD/YefM antitoxin family.</text>
</comment>
<dbReference type="InterPro" id="IPR006442">
    <property type="entry name" value="Antitoxin_Phd/YefM"/>
</dbReference>
<dbReference type="InterPro" id="IPR036165">
    <property type="entry name" value="YefM-like_sf"/>
</dbReference>
<organism evidence="3 4">
    <name type="scientific">Fulvivirga kasyanovii</name>
    <dbReference type="NCBI Taxonomy" id="396812"/>
    <lineage>
        <taxon>Bacteria</taxon>
        <taxon>Pseudomonadati</taxon>
        <taxon>Bacteroidota</taxon>
        <taxon>Cytophagia</taxon>
        <taxon>Cytophagales</taxon>
        <taxon>Fulvivirgaceae</taxon>
        <taxon>Fulvivirga</taxon>
    </lineage>
</organism>
<dbReference type="EMBL" id="SMLW01000621">
    <property type="protein sequence ID" value="MTI27301.1"/>
    <property type="molecule type" value="Genomic_DNA"/>
</dbReference>
<proteinExistence type="inferred from homology"/>
<dbReference type="Proteomes" id="UP000798808">
    <property type="component" value="Unassembled WGS sequence"/>
</dbReference>
<sequence length="76" mass="8884">MIAVTYSELKTGLKRYFDRVEDDDEVFLIKRRLGKGTVMMSIDEYNSIMETLHLLCSRKNADRLYESIDQMKSSKG</sequence>
<comment type="caution">
    <text evidence="3">The sequence shown here is derived from an EMBL/GenBank/DDBJ whole genome shotgun (WGS) entry which is preliminary data.</text>
</comment>
<dbReference type="InterPro" id="IPR051405">
    <property type="entry name" value="phD/YefM_antitoxin"/>
</dbReference>
<evidence type="ECO:0000313" key="3">
    <source>
        <dbReference type="EMBL" id="MTI27301.1"/>
    </source>
</evidence>
<reference evidence="3 4" key="1">
    <citation type="submission" date="2019-02" db="EMBL/GenBank/DDBJ databases">
        <authorList>
            <person name="Goldberg S.R."/>
            <person name="Haltli B.A."/>
            <person name="Correa H."/>
            <person name="Russell K.G."/>
        </authorList>
    </citation>
    <scope>NUCLEOTIDE SEQUENCE [LARGE SCALE GENOMIC DNA]</scope>
    <source>
        <strain evidence="3 4">JCM 16186</strain>
    </source>
</reference>
<name>A0ABW9RTB1_9BACT</name>
<evidence type="ECO:0000256" key="2">
    <source>
        <dbReference type="RuleBase" id="RU362080"/>
    </source>
</evidence>
<evidence type="ECO:0000313" key="4">
    <source>
        <dbReference type="Proteomes" id="UP000798808"/>
    </source>
</evidence>
<dbReference type="Gene3D" id="6.10.250.330">
    <property type="match status" value="1"/>
</dbReference>
<accession>A0ABW9RTB1</accession>
<gene>
    <name evidence="3" type="ORF">E1163_20260</name>
</gene>
<dbReference type="RefSeq" id="WP_155174302.1">
    <property type="nucleotide sequence ID" value="NZ_BAAAFL010000003.1"/>
</dbReference>
<evidence type="ECO:0000256" key="1">
    <source>
        <dbReference type="ARBA" id="ARBA00009981"/>
    </source>
</evidence>
<protein>
    <recommendedName>
        <fullName evidence="2">Antitoxin</fullName>
    </recommendedName>
</protein>
<comment type="function">
    <text evidence="2">Antitoxin component of a type II toxin-antitoxin (TA) system.</text>
</comment>